<sequence length="285" mass="32026">MGQTNHYVRGCLSLLDRGILRQSSFSPERMAHRLKSRNHPSSTGTPNDVQENLSDDVKDRLRHAQIVQLEGEVAELECTQFTVTTDWNGNSSNHGTMRSFRFQVNGVFVVLYTPKDCIPYYSKIELPLAEGDRIRLAIASEALSGRHLVYGFRNPVDRRVFVAFATGSLDGTMPDSQIYYLPRLPRFWGKSRWKQASMFGAFAMLAFALFAYLGHGESSEDGLSATVVFNSMFGIAYASYLLTITYGALRWRLNFPTQRQRNLLAVLRVLEVPAQGPNKGTICAI</sequence>
<evidence type="ECO:0000313" key="3">
    <source>
        <dbReference type="EMBL" id="MDT8838314.1"/>
    </source>
</evidence>
<evidence type="ECO:0000313" key="4">
    <source>
        <dbReference type="Proteomes" id="UP001246473"/>
    </source>
</evidence>
<organism evidence="3 4">
    <name type="scientific">Paraburkholderia fungorum</name>
    <dbReference type="NCBI Taxonomy" id="134537"/>
    <lineage>
        <taxon>Bacteria</taxon>
        <taxon>Pseudomonadati</taxon>
        <taxon>Pseudomonadota</taxon>
        <taxon>Betaproteobacteria</taxon>
        <taxon>Burkholderiales</taxon>
        <taxon>Burkholderiaceae</taxon>
        <taxon>Paraburkholderia</taxon>
    </lineage>
</organism>
<dbReference type="RefSeq" id="WP_146153310.1">
    <property type="nucleotide sequence ID" value="NZ_JANSLM010000004.1"/>
</dbReference>
<dbReference type="Proteomes" id="UP001246473">
    <property type="component" value="Unassembled WGS sequence"/>
</dbReference>
<feature type="compositionally biased region" description="Polar residues" evidence="1">
    <location>
        <begin position="39"/>
        <end position="52"/>
    </location>
</feature>
<comment type="caution">
    <text evidence="3">The sequence shown here is derived from an EMBL/GenBank/DDBJ whole genome shotgun (WGS) entry which is preliminary data.</text>
</comment>
<evidence type="ECO:0000256" key="2">
    <source>
        <dbReference type="SAM" id="Phobius"/>
    </source>
</evidence>
<keyword evidence="2" id="KW-0472">Membrane</keyword>
<keyword evidence="2" id="KW-1133">Transmembrane helix</keyword>
<dbReference type="EMBL" id="JANSLM010000004">
    <property type="protein sequence ID" value="MDT8838314.1"/>
    <property type="molecule type" value="Genomic_DNA"/>
</dbReference>
<proteinExistence type="predicted"/>
<feature type="region of interest" description="Disordered" evidence="1">
    <location>
        <begin position="28"/>
        <end position="52"/>
    </location>
</feature>
<keyword evidence="2" id="KW-0812">Transmembrane</keyword>
<dbReference type="AlphaFoldDB" id="A0AAP5Q7X2"/>
<name>A0AAP5Q7X2_9BURK</name>
<reference evidence="3" key="1">
    <citation type="submission" date="2022-08" db="EMBL/GenBank/DDBJ databases">
        <authorList>
            <person name="Kim S.-J."/>
        </authorList>
    </citation>
    <scope>NUCLEOTIDE SEQUENCE</scope>
    <source>
        <strain evidence="3">KJ</strain>
    </source>
</reference>
<accession>A0AAP5Q7X2</accession>
<gene>
    <name evidence="3" type="ORF">ParKJ_12905</name>
</gene>
<feature type="transmembrane region" description="Helical" evidence="2">
    <location>
        <begin position="227"/>
        <end position="249"/>
    </location>
</feature>
<feature type="transmembrane region" description="Helical" evidence="2">
    <location>
        <begin position="196"/>
        <end position="215"/>
    </location>
</feature>
<evidence type="ECO:0000256" key="1">
    <source>
        <dbReference type="SAM" id="MobiDB-lite"/>
    </source>
</evidence>
<protein>
    <submittedName>
        <fullName evidence="3">Uncharacterized protein</fullName>
    </submittedName>
</protein>